<comment type="similarity">
    <text evidence="6 9">Belongs to the PSMG2 family.</text>
</comment>
<dbReference type="PANTHER" id="PTHR12970">
    <property type="entry name" value="PROTEASOME ASSEMBLY CHAPERONE 2"/>
    <property type="match status" value="1"/>
</dbReference>
<evidence type="ECO:0000256" key="6">
    <source>
        <dbReference type="ARBA" id="ARBA00025745"/>
    </source>
</evidence>
<evidence type="ECO:0000256" key="1">
    <source>
        <dbReference type="ARBA" id="ARBA00004123"/>
    </source>
</evidence>
<evidence type="ECO:0000256" key="2">
    <source>
        <dbReference type="ARBA" id="ARBA00019186"/>
    </source>
</evidence>
<dbReference type="Gene3D" id="3.40.50.10900">
    <property type="entry name" value="PAC-like subunit"/>
    <property type="match status" value="1"/>
</dbReference>
<comment type="function">
    <text evidence="7">Chaperone protein which promotes assembly of the 20S proteasome as part of a heterodimer with PSMG1. The PSMG1-PSMG2 heterodimer binds to the PSMA5 and PSMA7 proteasome subunits, promotes assembly of the proteasome alpha subunits into the heteroheptameric alpha ring and prevents alpha ring dimerization.</text>
</comment>
<dbReference type="AlphaFoldDB" id="A0ABD1IY60"/>
<dbReference type="PANTHER" id="PTHR12970:SF1">
    <property type="entry name" value="PROTEASOME ASSEMBLY CHAPERONE 2"/>
    <property type="match status" value="1"/>
</dbReference>
<evidence type="ECO:0000256" key="4">
    <source>
        <dbReference type="ARBA" id="ARBA00023186"/>
    </source>
</evidence>
<dbReference type="FunFam" id="3.40.50.10900:FF:000001">
    <property type="entry name" value="Proteasome assembly chaperone 2"/>
    <property type="match status" value="1"/>
</dbReference>
<gene>
    <name evidence="10" type="ORF">ACEWY4_023675</name>
</gene>
<keyword evidence="11" id="KW-1185">Reference proteome</keyword>
<sequence length="260" mass="28439">MFVPTGETPPSFKSYTFILPAVSVGNVGQLATDLIISTLQLPKVGYFHTDALIPMVGNNPYATSAENANELSTNAEVYSSKELKLAVLQIRAPILQTKTKEFRKSIVSWMKSSGFSKTVLLSSSHAYQRDDQQLQGTPLRFLLSPTLQEGASARIKELGWREMEKVCAFPGISDSEKKLYIPGGGVTRALYNDCCNEDVPMAVLLTFCSEGDNIPDAFALANYLNDWLHLLSTPAEASPQWNAPASWKLLFGSGIPPAIF</sequence>
<evidence type="ECO:0000256" key="9">
    <source>
        <dbReference type="PIRNR" id="PIRNR010044"/>
    </source>
</evidence>
<evidence type="ECO:0000256" key="3">
    <source>
        <dbReference type="ARBA" id="ARBA00022553"/>
    </source>
</evidence>
<evidence type="ECO:0000256" key="8">
    <source>
        <dbReference type="ARBA" id="ARBA00064809"/>
    </source>
</evidence>
<name>A0ABD1IY60_9TELE</name>
<accession>A0ABD1IY60</accession>
<dbReference type="InterPro" id="IPR019151">
    <property type="entry name" value="Proteasome_assmbl_chaperone_2"/>
</dbReference>
<dbReference type="PIRSF" id="PIRSF010044">
    <property type="entry name" value="UCP010044"/>
    <property type="match status" value="1"/>
</dbReference>
<reference evidence="10 11" key="1">
    <citation type="submission" date="2024-09" db="EMBL/GenBank/DDBJ databases">
        <title>A chromosome-level genome assembly of Gray's grenadier anchovy, Coilia grayii.</title>
        <authorList>
            <person name="Fu Z."/>
        </authorList>
    </citation>
    <scope>NUCLEOTIDE SEQUENCE [LARGE SCALE GENOMIC DNA]</scope>
    <source>
        <strain evidence="10">G4</strain>
        <tissue evidence="10">Muscle</tissue>
    </source>
</reference>
<keyword evidence="4 9" id="KW-0143">Chaperone</keyword>
<keyword evidence="5" id="KW-0539">Nucleus</keyword>
<dbReference type="FunFam" id="3.40.50.10900:FF:000003">
    <property type="entry name" value="Proteasome assembly chaperone 2"/>
    <property type="match status" value="1"/>
</dbReference>
<dbReference type="Pfam" id="PF09754">
    <property type="entry name" value="PAC2"/>
    <property type="match status" value="1"/>
</dbReference>
<protein>
    <recommendedName>
        <fullName evidence="2 9">Proteasome assembly chaperone 2</fullName>
    </recommendedName>
</protein>
<proteinExistence type="inferred from homology"/>
<dbReference type="InterPro" id="IPR016562">
    <property type="entry name" value="Proteasome_assmbl_chp_2_euk"/>
</dbReference>
<dbReference type="SUPFAM" id="SSF159659">
    <property type="entry name" value="Cgl1923-like"/>
    <property type="match status" value="1"/>
</dbReference>
<evidence type="ECO:0000256" key="7">
    <source>
        <dbReference type="ARBA" id="ARBA00054951"/>
    </source>
</evidence>
<dbReference type="InterPro" id="IPR038389">
    <property type="entry name" value="PSMG2_sf"/>
</dbReference>
<evidence type="ECO:0000313" key="10">
    <source>
        <dbReference type="EMBL" id="KAL2079882.1"/>
    </source>
</evidence>
<dbReference type="Proteomes" id="UP001591681">
    <property type="component" value="Unassembled WGS sequence"/>
</dbReference>
<dbReference type="EMBL" id="JBHFQA010000021">
    <property type="protein sequence ID" value="KAL2079882.1"/>
    <property type="molecule type" value="Genomic_DNA"/>
</dbReference>
<comment type="subcellular location">
    <subcellularLocation>
        <location evidence="1">Nucleus</location>
    </subcellularLocation>
</comment>
<evidence type="ECO:0000313" key="11">
    <source>
        <dbReference type="Proteomes" id="UP001591681"/>
    </source>
</evidence>
<organism evidence="10 11">
    <name type="scientific">Coilia grayii</name>
    <name type="common">Gray's grenadier anchovy</name>
    <dbReference type="NCBI Taxonomy" id="363190"/>
    <lineage>
        <taxon>Eukaryota</taxon>
        <taxon>Metazoa</taxon>
        <taxon>Chordata</taxon>
        <taxon>Craniata</taxon>
        <taxon>Vertebrata</taxon>
        <taxon>Euteleostomi</taxon>
        <taxon>Actinopterygii</taxon>
        <taxon>Neopterygii</taxon>
        <taxon>Teleostei</taxon>
        <taxon>Clupei</taxon>
        <taxon>Clupeiformes</taxon>
        <taxon>Clupeoidei</taxon>
        <taxon>Engraulidae</taxon>
        <taxon>Coilinae</taxon>
        <taxon>Coilia</taxon>
    </lineage>
</organism>
<dbReference type="GO" id="GO:0005634">
    <property type="term" value="C:nucleus"/>
    <property type="evidence" value="ECO:0007669"/>
    <property type="project" value="UniProtKB-SubCell"/>
</dbReference>
<keyword evidence="3" id="KW-0597">Phosphoprotein</keyword>
<comment type="subunit">
    <text evidence="8">Forms a heterodimer with PSMG1. The PSMG1-PSMG2 heterodimer interacts directly with the PSMA5 and PSMA7 proteasome alpha subunits.</text>
</comment>
<evidence type="ECO:0000256" key="5">
    <source>
        <dbReference type="ARBA" id="ARBA00023242"/>
    </source>
</evidence>
<comment type="caution">
    <text evidence="10">The sequence shown here is derived from an EMBL/GenBank/DDBJ whole genome shotgun (WGS) entry which is preliminary data.</text>
</comment>